<evidence type="ECO:0000256" key="2">
    <source>
        <dbReference type="ARBA" id="ARBA00022679"/>
    </source>
</evidence>
<keyword evidence="2" id="KW-0808">Transferase</keyword>
<dbReference type="Pfam" id="PF01648">
    <property type="entry name" value="ACPS"/>
    <property type="match status" value="1"/>
</dbReference>
<dbReference type="InterPro" id="IPR055066">
    <property type="entry name" value="AASDHPPT_N"/>
</dbReference>
<name>A0A1Y2BIV4_9TREE</name>
<dbReference type="AlphaFoldDB" id="A0A1Y2BIV4"/>
<dbReference type="GO" id="GO:0019878">
    <property type="term" value="P:lysine biosynthetic process via aminoadipic acid"/>
    <property type="evidence" value="ECO:0007669"/>
    <property type="project" value="TreeGrafter"/>
</dbReference>
<dbReference type="GO" id="GO:0000287">
    <property type="term" value="F:magnesium ion binding"/>
    <property type="evidence" value="ECO:0007669"/>
    <property type="project" value="InterPro"/>
</dbReference>
<evidence type="ECO:0000313" key="5">
    <source>
        <dbReference type="EMBL" id="ORY34708.1"/>
    </source>
</evidence>
<gene>
    <name evidence="5" type="ORF">BCR39DRAFT_556220</name>
</gene>
<dbReference type="PANTHER" id="PTHR12215:SF10">
    <property type="entry name" value="L-AMINOADIPATE-SEMIALDEHYDE DEHYDROGENASE-PHOSPHOPANTETHEINYL TRANSFERASE"/>
    <property type="match status" value="1"/>
</dbReference>
<evidence type="ECO:0000259" key="3">
    <source>
        <dbReference type="Pfam" id="PF01648"/>
    </source>
</evidence>
<dbReference type="SUPFAM" id="SSF56214">
    <property type="entry name" value="4'-phosphopantetheinyl transferase"/>
    <property type="match status" value="2"/>
</dbReference>
<dbReference type="EMBL" id="MCFC01000002">
    <property type="protein sequence ID" value="ORY34708.1"/>
    <property type="molecule type" value="Genomic_DNA"/>
</dbReference>
<dbReference type="EC" id="2.7.8.7" evidence="1"/>
<dbReference type="STRING" id="71784.A0A1Y2BIV4"/>
<dbReference type="Proteomes" id="UP000193986">
    <property type="component" value="Unassembled WGS sequence"/>
</dbReference>
<dbReference type="Gene3D" id="3.90.470.20">
    <property type="entry name" value="4'-phosphopantetheinyl transferase domain"/>
    <property type="match status" value="2"/>
</dbReference>
<evidence type="ECO:0000313" key="6">
    <source>
        <dbReference type="Proteomes" id="UP000193986"/>
    </source>
</evidence>
<comment type="caution">
    <text evidence="5">The sequence shown here is derived from an EMBL/GenBank/DDBJ whole genome shotgun (WGS) entry which is preliminary data.</text>
</comment>
<reference evidence="5 6" key="1">
    <citation type="submission" date="2016-07" db="EMBL/GenBank/DDBJ databases">
        <title>Pervasive Adenine N6-methylation of Active Genes in Fungi.</title>
        <authorList>
            <consortium name="DOE Joint Genome Institute"/>
            <person name="Mondo S.J."/>
            <person name="Dannebaum R.O."/>
            <person name="Kuo R.C."/>
            <person name="Labutti K."/>
            <person name="Haridas S."/>
            <person name="Kuo A."/>
            <person name="Salamov A."/>
            <person name="Ahrendt S.R."/>
            <person name="Lipzen A."/>
            <person name="Sullivan W."/>
            <person name="Andreopoulos W.B."/>
            <person name="Clum A."/>
            <person name="Lindquist E."/>
            <person name="Daum C."/>
            <person name="Ramamoorthy G.K."/>
            <person name="Gryganskyi A."/>
            <person name="Culley D."/>
            <person name="Magnuson J.K."/>
            <person name="James T.Y."/>
            <person name="O'Malley M.A."/>
            <person name="Stajich J.E."/>
            <person name="Spatafora J.W."/>
            <person name="Visel A."/>
            <person name="Grigoriev I.V."/>
        </authorList>
    </citation>
    <scope>NUCLEOTIDE SEQUENCE [LARGE SCALE GENOMIC DNA]</scope>
    <source>
        <strain evidence="5 6">68-887.2</strain>
    </source>
</reference>
<evidence type="ECO:0000256" key="1">
    <source>
        <dbReference type="ARBA" id="ARBA00013172"/>
    </source>
</evidence>
<dbReference type="InterPro" id="IPR008278">
    <property type="entry name" value="4-PPantetheinyl_Trfase_dom"/>
</dbReference>
<protein>
    <recommendedName>
        <fullName evidence="1">holo-[acyl-carrier-protein] synthase</fullName>
        <ecNumber evidence="1">2.7.8.7</ecNumber>
    </recommendedName>
</protein>
<dbReference type="Pfam" id="PF22624">
    <property type="entry name" value="AASDHPPT_N"/>
    <property type="match status" value="1"/>
</dbReference>
<proteinExistence type="predicted"/>
<dbReference type="InParanoid" id="A0A1Y2BIV4"/>
<dbReference type="GO" id="GO:0008897">
    <property type="term" value="F:holo-[acyl-carrier-protein] synthase activity"/>
    <property type="evidence" value="ECO:0007669"/>
    <property type="project" value="UniProtKB-EC"/>
</dbReference>
<dbReference type="PANTHER" id="PTHR12215">
    <property type="entry name" value="PHOSPHOPANTETHEINE TRANSFERASE"/>
    <property type="match status" value="1"/>
</dbReference>
<feature type="domain" description="4'-phosphopantetheinyl transferase" evidence="3">
    <location>
        <begin position="112"/>
        <end position="192"/>
    </location>
</feature>
<keyword evidence="6" id="KW-1185">Reference proteome</keyword>
<dbReference type="GO" id="GO:0005829">
    <property type="term" value="C:cytosol"/>
    <property type="evidence" value="ECO:0007669"/>
    <property type="project" value="TreeGrafter"/>
</dbReference>
<dbReference type="OrthoDB" id="26719at2759"/>
<dbReference type="InterPro" id="IPR050559">
    <property type="entry name" value="P-Pant_transferase_sf"/>
</dbReference>
<sequence>MQLFALRLPVSLPPDVYDRLSQLLSEDARARLARFRLIEDAHRSLVGRLALRWYLLRQGLIAPDKEPVFGRTGRGKPTVVWPDLDPKLAFNNSHEGKYVLLGISRGSTPETGVDVMELPSNPEDVEEGISLQLSFSERASLAIALTTNQRARRITTLWTLKEGYTKAIGQGILFGMERICVDLDDITGEPKRVKVDGKDVEEDGWSWKVGKLGVQDEEQYGWAVYWRPEDHNQDFSVEEIDWHDFVKVFDDVK</sequence>
<accession>A0A1Y2BIV4</accession>
<organism evidence="5 6">
    <name type="scientific">Naematelia encephala</name>
    <dbReference type="NCBI Taxonomy" id="71784"/>
    <lineage>
        <taxon>Eukaryota</taxon>
        <taxon>Fungi</taxon>
        <taxon>Dikarya</taxon>
        <taxon>Basidiomycota</taxon>
        <taxon>Agaricomycotina</taxon>
        <taxon>Tremellomycetes</taxon>
        <taxon>Tremellales</taxon>
        <taxon>Naemateliaceae</taxon>
        <taxon>Naematelia</taxon>
    </lineage>
</organism>
<feature type="domain" description="4'-phosphopantetheinyl transferase N-terminal" evidence="4">
    <location>
        <begin position="18"/>
        <end position="101"/>
    </location>
</feature>
<dbReference type="InterPro" id="IPR037143">
    <property type="entry name" value="4-PPantetheinyl_Trfase_dom_sf"/>
</dbReference>
<evidence type="ECO:0000259" key="4">
    <source>
        <dbReference type="Pfam" id="PF22624"/>
    </source>
</evidence>